<dbReference type="Gene3D" id="2.40.160.20">
    <property type="match status" value="1"/>
</dbReference>
<reference evidence="4 5" key="1">
    <citation type="journal article" date="2015" name="Genome Announc.">
        <title>Complete Genome of Geobacter pickeringii G13T, a Metal-Reducing Isolate from Sedimentary Kaolin Deposits.</title>
        <authorList>
            <person name="Badalamenti J.P."/>
            <person name="Bond D.R."/>
        </authorList>
    </citation>
    <scope>NUCLEOTIDE SEQUENCE [LARGE SCALE GENOMIC DNA]</scope>
    <source>
        <strain evidence="4 5">G13</strain>
    </source>
</reference>
<dbReference type="HOGENOM" id="CLU_1370481_0_0_7"/>
<feature type="signal peptide" evidence="2">
    <location>
        <begin position="1"/>
        <end position="23"/>
    </location>
</feature>
<sequence length="201" mass="21256">MKKIVFLASLVLMLAVGSGSALADSIKGRLGVTGRIGFLLPADSDFENLKLESDAGFLGGGGFIYGITDNLAAEIDVTRSEFGTNRVDGRDEGDFGITNISLGVQYRFLIPQPKLVPYAGAGLDILVSDYKRPNGFNADVDTTVGVHICGGIDYFFMKQLALNAEIKGIVAPQVDIHAPDGSGNFDPSGVSGTVGIRFFFN</sequence>
<dbReference type="EMBL" id="CP009788">
    <property type="protein sequence ID" value="AJE04633.1"/>
    <property type="molecule type" value="Genomic_DNA"/>
</dbReference>
<dbReference type="AlphaFoldDB" id="A0A0B5BD34"/>
<accession>A0A0B5BD34</accession>
<evidence type="ECO:0000256" key="2">
    <source>
        <dbReference type="SAM" id="SignalP"/>
    </source>
</evidence>
<feature type="chain" id="PRO_5002098243" evidence="2">
    <location>
        <begin position="24"/>
        <end position="201"/>
    </location>
</feature>
<organism evidence="4 5">
    <name type="scientific">Geobacter pickeringii</name>
    <dbReference type="NCBI Taxonomy" id="345632"/>
    <lineage>
        <taxon>Bacteria</taxon>
        <taxon>Pseudomonadati</taxon>
        <taxon>Thermodesulfobacteriota</taxon>
        <taxon>Desulfuromonadia</taxon>
        <taxon>Geobacterales</taxon>
        <taxon>Geobacteraceae</taxon>
        <taxon>Geobacter</taxon>
    </lineage>
</organism>
<dbReference type="KEGG" id="gpi:GPICK_15775"/>
<keyword evidence="1 2" id="KW-0732">Signal</keyword>
<evidence type="ECO:0000256" key="1">
    <source>
        <dbReference type="ARBA" id="ARBA00022729"/>
    </source>
</evidence>
<dbReference type="InterPro" id="IPR027385">
    <property type="entry name" value="Beta-barrel_OMP"/>
</dbReference>
<evidence type="ECO:0000313" key="5">
    <source>
        <dbReference type="Proteomes" id="UP000057609"/>
    </source>
</evidence>
<gene>
    <name evidence="4" type="ORF">GPICK_15775</name>
</gene>
<evidence type="ECO:0000313" key="4">
    <source>
        <dbReference type="EMBL" id="AJE04633.1"/>
    </source>
</evidence>
<dbReference type="RefSeq" id="WP_039744826.1">
    <property type="nucleotide sequence ID" value="NZ_CP009788.1"/>
</dbReference>
<dbReference type="OrthoDB" id="5398213at2"/>
<dbReference type="SUPFAM" id="SSF56925">
    <property type="entry name" value="OMPA-like"/>
    <property type="match status" value="1"/>
</dbReference>
<proteinExistence type="predicted"/>
<evidence type="ECO:0000259" key="3">
    <source>
        <dbReference type="Pfam" id="PF13505"/>
    </source>
</evidence>
<protein>
    <submittedName>
        <fullName evidence="4">Membrane protein</fullName>
    </submittedName>
</protein>
<dbReference type="Proteomes" id="UP000057609">
    <property type="component" value="Chromosome"/>
</dbReference>
<dbReference type="InterPro" id="IPR011250">
    <property type="entry name" value="OMP/PagP_B-barrel"/>
</dbReference>
<name>A0A0B5BD34_9BACT</name>
<feature type="domain" description="Outer membrane protein beta-barrel" evidence="3">
    <location>
        <begin position="10"/>
        <end position="198"/>
    </location>
</feature>
<keyword evidence="5" id="KW-1185">Reference proteome</keyword>
<dbReference type="Pfam" id="PF13505">
    <property type="entry name" value="OMP_b-brl"/>
    <property type="match status" value="1"/>
</dbReference>
<dbReference type="STRING" id="345632.GPICK_15775"/>